<dbReference type="Proteomes" id="UP001381693">
    <property type="component" value="Unassembled WGS sequence"/>
</dbReference>
<name>A0AAN9AC14_HALRR</name>
<sequence>MIKPSKRHSMPETTSSSLHHFQVQQFTAKSKLQRSILGSLQLPAFLVIATNFGQSMSVTRSQPNFLNKISSVYKCKNSKQSKARCSEYSFLGDV</sequence>
<protein>
    <submittedName>
        <fullName evidence="1">Uncharacterized protein</fullName>
    </submittedName>
</protein>
<proteinExistence type="predicted"/>
<organism evidence="1 2">
    <name type="scientific">Halocaridina rubra</name>
    <name type="common">Hawaiian red shrimp</name>
    <dbReference type="NCBI Taxonomy" id="373956"/>
    <lineage>
        <taxon>Eukaryota</taxon>
        <taxon>Metazoa</taxon>
        <taxon>Ecdysozoa</taxon>
        <taxon>Arthropoda</taxon>
        <taxon>Crustacea</taxon>
        <taxon>Multicrustacea</taxon>
        <taxon>Malacostraca</taxon>
        <taxon>Eumalacostraca</taxon>
        <taxon>Eucarida</taxon>
        <taxon>Decapoda</taxon>
        <taxon>Pleocyemata</taxon>
        <taxon>Caridea</taxon>
        <taxon>Atyoidea</taxon>
        <taxon>Atyidae</taxon>
        <taxon>Halocaridina</taxon>
    </lineage>
</organism>
<comment type="caution">
    <text evidence="1">The sequence shown here is derived from an EMBL/GenBank/DDBJ whole genome shotgun (WGS) entry which is preliminary data.</text>
</comment>
<gene>
    <name evidence="1" type="ORF">SK128_011197</name>
</gene>
<evidence type="ECO:0000313" key="1">
    <source>
        <dbReference type="EMBL" id="KAK7080080.1"/>
    </source>
</evidence>
<dbReference type="AlphaFoldDB" id="A0AAN9AC14"/>
<accession>A0AAN9AC14</accession>
<keyword evidence="2" id="KW-1185">Reference proteome</keyword>
<reference evidence="1 2" key="1">
    <citation type="submission" date="2023-11" db="EMBL/GenBank/DDBJ databases">
        <title>Halocaridina rubra genome assembly.</title>
        <authorList>
            <person name="Smith C."/>
        </authorList>
    </citation>
    <scope>NUCLEOTIDE SEQUENCE [LARGE SCALE GENOMIC DNA]</scope>
    <source>
        <strain evidence="1">EP-1</strain>
        <tissue evidence="1">Whole</tissue>
    </source>
</reference>
<dbReference type="EMBL" id="JAXCGZ010006142">
    <property type="protein sequence ID" value="KAK7080080.1"/>
    <property type="molecule type" value="Genomic_DNA"/>
</dbReference>
<evidence type="ECO:0000313" key="2">
    <source>
        <dbReference type="Proteomes" id="UP001381693"/>
    </source>
</evidence>